<organism evidence="3 4">
    <name type="scientific">Kocuria subflava</name>
    <dbReference type="NCBI Taxonomy" id="1736139"/>
    <lineage>
        <taxon>Bacteria</taxon>
        <taxon>Bacillati</taxon>
        <taxon>Actinomycetota</taxon>
        <taxon>Actinomycetes</taxon>
        <taxon>Micrococcales</taxon>
        <taxon>Micrococcaceae</taxon>
        <taxon>Kocuria</taxon>
    </lineage>
</organism>
<dbReference type="Proteomes" id="UP000521379">
    <property type="component" value="Unassembled WGS sequence"/>
</dbReference>
<dbReference type="PROSITE" id="PS00552">
    <property type="entry name" value="HTH_MERR_1"/>
    <property type="match status" value="1"/>
</dbReference>
<evidence type="ECO:0000259" key="2">
    <source>
        <dbReference type="PROSITE" id="PS50937"/>
    </source>
</evidence>
<dbReference type="PANTHER" id="PTHR30204">
    <property type="entry name" value="REDOX-CYCLING DRUG-SENSING TRANSCRIPTIONAL ACTIVATOR SOXR"/>
    <property type="match status" value="1"/>
</dbReference>
<name>A0A846TQT8_9MICC</name>
<dbReference type="RefSeq" id="WP_168023548.1">
    <property type="nucleotide sequence ID" value="NZ_JAAVUN010000072.1"/>
</dbReference>
<protein>
    <submittedName>
        <fullName evidence="3">MerR family transcriptional regulator</fullName>
    </submittedName>
</protein>
<evidence type="ECO:0000313" key="3">
    <source>
        <dbReference type="EMBL" id="NKE10813.1"/>
    </source>
</evidence>
<dbReference type="AlphaFoldDB" id="A0A846TQT8"/>
<evidence type="ECO:0000313" key="4">
    <source>
        <dbReference type="Proteomes" id="UP000521379"/>
    </source>
</evidence>
<keyword evidence="4" id="KW-1185">Reference proteome</keyword>
<dbReference type="PANTHER" id="PTHR30204:SF98">
    <property type="entry name" value="HTH-TYPE TRANSCRIPTIONAL REGULATOR ADHR"/>
    <property type="match status" value="1"/>
</dbReference>
<dbReference type="InterPro" id="IPR000551">
    <property type="entry name" value="MerR-type_HTH_dom"/>
</dbReference>
<feature type="non-terminal residue" evidence="3">
    <location>
        <position position="81"/>
    </location>
</feature>
<dbReference type="EMBL" id="JAAVUN010000072">
    <property type="protein sequence ID" value="NKE10813.1"/>
    <property type="molecule type" value="Genomic_DNA"/>
</dbReference>
<dbReference type="Gene3D" id="1.10.1660.10">
    <property type="match status" value="1"/>
</dbReference>
<keyword evidence="1" id="KW-0238">DNA-binding</keyword>
<dbReference type="CDD" id="cd01109">
    <property type="entry name" value="HTH_YyaN"/>
    <property type="match status" value="1"/>
</dbReference>
<dbReference type="InterPro" id="IPR009061">
    <property type="entry name" value="DNA-bd_dom_put_sf"/>
</dbReference>
<evidence type="ECO:0000256" key="1">
    <source>
        <dbReference type="ARBA" id="ARBA00023125"/>
    </source>
</evidence>
<dbReference type="InterPro" id="IPR047057">
    <property type="entry name" value="MerR_fam"/>
</dbReference>
<dbReference type="SUPFAM" id="SSF46955">
    <property type="entry name" value="Putative DNA-binding domain"/>
    <property type="match status" value="1"/>
</dbReference>
<feature type="domain" description="HTH merR-type" evidence="2">
    <location>
        <begin position="10"/>
        <end position="80"/>
    </location>
</feature>
<dbReference type="GO" id="GO:0003677">
    <property type="term" value="F:DNA binding"/>
    <property type="evidence" value="ECO:0007669"/>
    <property type="project" value="UniProtKB-KW"/>
</dbReference>
<reference evidence="3 4" key="1">
    <citation type="submission" date="2020-02" db="EMBL/GenBank/DDBJ databases">
        <authorList>
            <person name="Sun Q."/>
        </authorList>
    </citation>
    <scope>NUCLEOTIDE SEQUENCE [LARGE SCALE GENOMIC DNA]</scope>
    <source>
        <strain evidence="3 4">YIM 13062</strain>
    </source>
</reference>
<comment type="caution">
    <text evidence="3">The sequence shown here is derived from an EMBL/GenBank/DDBJ whole genome shotgun (WGS) entry which is preliminary data.</text>
</comment>
<dbReference type="PRINTS" id="PR00040">
    <property type="entry name" value="HTHMERR"/>
</dbReference>
<dbReference type="GO" id="GO:0003700">
    <property type="term" value="F:DNA-binding transcription factor activity"/>
    <property type="evidence" value="ECO:0007669"/>
    <property type="project" value="InterPro"/>
</dbReference>
<dbReference type="PROSITE" id="PS50937">
    <property type="entry name" value="HTH_MERR_2"/>
    <property type="match status" value="1"/>
</dbReference>
<dbReference type="Pfam" id="PF13411">
    <property type="entry name" value="MerR_1"/>
    <property type="match status" value="1"/>
</dbReference>
<dbReference type="SMART" id="SM00422">
    <property type="entry name" value="HTH_MERR"/>
    <property type="match status" value="1"/>
</dbReference>
<gene>
    <name evidence="3" type="ORF">GTW58_12975</name>
</gene>
<accession>A0A846TQT8</accession>
<sequence length="81" mass="9058">MRTQAASEQPMSISQVADRTGLSVHTLRFYERKGLLIASVRRSSGGRRIYTEADVEWLDICTRLRASGMPLAKLQTFAAMV</sequence>
<proteinExistence type="predicted"/>